<evidence type="ECO:0000259" key="5">
    <source>
        <dbReference type="Pfam" id="PF05118"/>
    </source>
</evidence>
<dbReference type="Pfam" id="PF05118">
    <property type="entry name" value="Asp_Arg_Hydrox"/>
    <property type="match status" value="1"/>
</dbReference>
<comment type="caution">
    <text evidence="6">The sequence shown here is derived from an EMBL/GenBank/DDBJ whole genome shotgun (WGS) entry which is preliminary data.</text>
</comment>
<dbReference type="Gene3D" id="2.60.120.200">
    <property type="match status" value="1"/>
</dbReference>
<dbReference type="PANTHER" id="PTHR46332:SF5">
    <property type="entry name" value="ASPARTATE BETA-HYDROXYLASE DOMAIN CONTAINING 2"/>
    <property type="match status" value="1"/>
</dbReference>
<dbReference type="SUPFAM" id="SSF49899">
    <property type="entry name" value="Concanavalin A-like lectins/glucanases"/>
    <property type="match status" value="1"/>
</dbReference>
<evidence type="ECO:0000313" key="6">
    <source>
        <dbReference type="EMBL" id="CAE8594730.1"/>
    </source>
</evidence>
<evidence type="ECO:0000256" key="1">
    <source>
        <dbReference type="ARBA" id="ARBA00007730"/>
    </source>
</evidence>
<evidence type="ECO:0000256" key="3">
    <source>
        <dbReference type="ARBA" id="ARBA00023002"/>
    </source>
</evidence>
<evidence type="ECO:0000256" key="4">
    <source>
        <dbReference type="SAM" id="MobiDB-lite"/>
    </source>
</evidence>
<feature type="domain" description="Aspartyl/asparaginy/proline hydroxylase" evidence="5">
    <location>
        <begin position="302"/>
        <end position="491"/>
    </location>
</feature>
<dbReference type="OrthoDB" id="73532at2759"/>
<proteinExistence type="inferred from homology"/>
<dbReference type="Gene3D" id="2.60.120.330">
    <property type="entry name" value="B-lactam Antibiotic, Isopenicillin N Synthase, Chain"/>
    <property type="match status" value="1"/>
</dbReference>
<dbReference type="InterPro" id="IPR027443">
    <property type="entry name" value="IPNS-like_sf"/>
</dbReference>
<dbReference type="InterPro" id="IPR007803">
    <property type="entry name" value="Asp/Arg/Pro-Hydrxlase"/>
</dbReference>
<evidence type="ECO:0000256" key="2">
    <source>
        <dbReference type="ARBA" id="ARBA00022964"/>
    </source>
</evidence>
<dbReference type="Pfam" id="PF13385">
    <property type="entry name" value="Laminin_G_3"/>
    <property type="match status" value="1"/>
</dbReference>
<feature type="region of interest" description="Disordered" evidence="4">
    <location>
        <begin position="601"/>
        <end position="625"/>
    </location>
</feature>
<protein>
    <recommendedName>
        <fullName evidence="5">Aspartyl/asparaginy/proline hydroxylase domain-containing protein</fullName>
    </recommendedName>
</protein>
<accession>A0A813E7U3</accession>
<feature type="region of interest" description="Disordered" evidence="4">
    <location>
        <begin position="1"/>
        <end position="23"/>
    </location>
</feature>
<comment type="similarity">
    <text evidence="1">Belongs to the aspartyl/asparaginyl beta-hydroxylase family.</text>
</comment>
<keyword evidence="2" id="KW-0223">Dioxygenase</keyword>
<sequence length="2802" mass="300862">MLAISIQQDPTDDPESPGPSSPMPASLDAFLVGYTPLFWVLAGIDVLHIGGSASQVLVGAEGLLTRSAVRQVVLEASAGAEAIAYLTATHGFSCTPGTAPWSSDSTVCSLPRGRGNSGGADSEDAGDVGSAWQKASNAVAVFRDGAQDNVELAGALKAIAPLFQAARKLDAANQKQIVKMVRSLSVGVVLSDQRAASGLAPRWTLEAMLSAWSLSLPACLADIECATRRWADSAKYFRRSGLHGEADAMHAWLPESVRRLVTFSWQPCEMCVPGIRRTPVWYADGQETSGYADIDRLVRTLEANVEGIRRDLQRIRTHRGAWPASYPGIEVIDPKAERNWSKVMLYDGDNADPSNSWKGVPYPHRRLHPGLCEDYAAFTCRLLEQERLVPGIAHGDELPYLQYDHEQVNFFRMRPGTVVHYHAAHQTARLTLHLCLAGCGHPGTFIKVADRRLNWPAGRAIVFDDSYLHRVQVADDNPGDRWVLHVMFMHPEINSPDKFRSITQSSTVSGRRNESISGIDRFIRFCNSKNYLLGNQPQPDATLLGCFDGGIAWASSTQSAASASPRANPMTDGAANVWSSYDASFSDQPMHNLNGRVARLQQAKQDQGRKSALEPPSRAGPRRQLRLPRAGVQRALGLLVLASVAAAAGSPLATATVTPIAEATAEVRAETTTEATAEAPAESERIRTVPTVVTPTTNEQAAQALVTQPTSTASDAAATAKAPVYVIPTATVEEHESSAAPALAQSDDIERASAPQERALQSTGGFIAGELPAGTNLSLQLAGGQNLSGTDGGNISILAGEIIIGLEINLPSGKLFNVGGARLRAVVGTLSRSQAQAGECQNGRLGPAGFESVDTPLAGVLGAETLEARGLPSLVAVFPAAVKFRSGGVFRICYTDDGSYSAGHADLLEVVLDVQAYVTDRLPAGTGVRMFLTNGVVLQAADAGEIQVSTGAPVRQFTLDLPSGSVLDTGPARLRVVSASTTRAEAAAGACQTNSPAVAGVEIVDEPLSGPLGAPTLHSRGINVLNTSYPGQISFRLGGDFRVCYSYDGTFAPGHADLAGVLLRVMGVSDSCSTERCLAERTFKCHSLLGYVGEAGTCVLPIGGVLGPLGRASWSARIFATYGGDGMPLPIDYPECGSAQADAEVFCPEGSTAQNCSGLNRSLPLATSSEVRLPPTEPLMVASDARLAQTTSCEFGFSQQIGVVHLFTASAMLPSEMLQTKQCSDKPTKCQHELNWRQAEIQVRGTPKLIRLQLPLRVLLCFFARVRVSKKQRSGVLAAIPFVVCVYCPPGGCPFNTATSRLLLSRQPDPWLDDEVPAWDPLHTCHTSEASPFMLPSPEVAAALDGGPRSDLKRFRPAEGYSMPNWPAFTPTGAWLDICFCLGSCGQGGSWFKVGELAVLDARLAAAATVPGRSVTAPPNQVGQPGQLALERQLLAYNNPVGVVGLYSGSGIRLSAMDVTEDSSTKEACIRNKAVEVDGLNQRNVSSHGGTIRNDRIVFDGGVMGRTITFQSVATVVVCYCPLLGGTDRDGLHACDASPHWIPIGALVIGGPTLNQQWVLPTFKIVRFEYLGVDLLPTDILRLANDTADCRAPIPPVNLCPLAYTMQNGNNPDGHFLCERDDYINRDGTLPTSTMAIDRVRCDEMNENCDSAPLKSMRTTATGLQLTFMDSTTSIGGMGDLGLKDGDVVVLQRGIGCGTNCSPAMLDLAKGRQGFAGLETYLQLDESDGRTVTDSVGERQGFHVGNPSIIFPGKWGDHHLRFHNQSDAFTVGVGEPVELSLPWSIVLWVRALHTGWHTLCAAGNADGVLEKNEMEIGLAGYPWANGSMFLRQGNESAIEVLQAPGPQVKVLGALSDSAFGDYHYNGTQGWSHVAVVYGGKIGGTLQFFVNGSLALEQRNVWLNATSLPLTCGGNFSSSFPGNGTRAEGWLDIDEVRWYNVPLTVYDITALMSAPDGGVSDKDVSTGAPIGNRIKAAAADEGTEFGKVFEIEHSGFARAPTTPEFTVAADGGEWRRTNRGITRAELFSSSTKRYTVCWERGGSRAEAGKIMFETPAYMTDLGLYNTQSEWDKASPIVVTFTTAGKDTDIGYRYRNAKGYMSLSITFLDMGSLQHLGSSVDGPELSTLNTDSDEWADARQPTCGKLFRELWSSDTERGFPLAKGCFYRRLSRKMREIVMIFDKRNGLAPGAQYQIVMNARASNAFDVKKEAIFISSNDDEYEKRYSSFEVGHVFYKGDNAWGLGFGANDPQFSKTNGISLHGGDVSKNLLTIEDASTRLQVRFKGGEYSTAKIHRGNLLNFWMSPLTAWTLPTTCGDYKDLRVSSGSIRIDCHVIVGEFRKCGTVATCVGRKVVPQAPQVSQISIYMPPDMNDLFGSIVYQMDIFGLLLPDSGVMPYRLMAQIAKQDGSKPNFQVVEGQFFSAPTKEFASLCRVLTSPQDGGEPFQGATSHRIFVKMQLPVLLRGADYSQPFPDGHPPSKIRIIAPQGFSMIGVEATPPNLGMQALSVDGNAASRLNGSMLHTAPTGFGSPNPVYWVMDGRNATYTVEDFTIFPAFTSLVVGFTIDAGNSSLPITDPSNLWNVEVSSPGDHNMTYVKFEASFYRTGIGGVPILARIRDALIQPEDYMLSASADTPVTHWLSIFFKAVQDVTAYGKVDIEAPFFPALRSGGVEALRDEKCFVSLVLSRIRSEESPLVSGSTGLAPDAFDFGASCVYMDMDASCPSRSSPEDHKAPDGLRLANIDFNSVKILKPPAERPINLPRLSCASLRKFGKDSGPFTLARLTVEGKIAPYAVMPLAAKLGHC</sequence>
<gene>
    <name evidence="6" type="ORF">PGLA1383_LOCUS13255</name>
</gene>
<dbReference type="InterPro" id="IPR051821">
    <property type="entry name" value="Asp/Asn_beta-hydroxylase"/>
</dbReference>
<organism evidence="6 7">
    <name type="scientific">Polarella glacialis</name>
    <name type="common">Dinoflagellate</name>
    <dbReference type="NCBI Taxonomy" id="89957"/>
    <lineage>
        <taxon>Eukaryota</taxon>
        <taxon>Sar</taxon>
        <taxon>Alveolata</taxon>
        <taxon>Dinophyceae</taxon>
        <taxon>Suessiales</taxon>
        <taxon>Suessiaceae</taxon>
        <taxon>Polarella</taxon>
    </lineage>
</organism>
<evidence type="ECO:0000313" key="7">
    <source>
        <dbReference type="Proteomes" id="UP000654075"/>
    </source>
</evidence>
<keyword evidence="3" id="KW-0560">Oxidoreductase</keyword>
<name>A0A813E7U3_POLGL</name>
<dbReference type="EMBL" id="CAJNNV010007305">
    <property type="protein sequence ID" value="CAE8594730.1"/>
    <property type="molecule type" value="Genomic_DNA"/>
</dbReference>
<keyword evidence="7" id="KW-1185">Reference proteome</keyword>
<dbReference type="PANTHER" id="PTHR46332">
    <property type="entry name" value="ASPARTATE BETA-HYDROXYLASE DOMAIN-CONTAINING PROTEIN 2"/>
    <property type="match status" value="1"/>
</dbReference>
<dbReference type="Proteomes" id="UP000654075">
    <property type="component" value="Unassembled WGS sequence"/>
</dbReference>
<dbReference type="GO" id="GO:0051213">
    <property type="term" value="F:dioxygenase activity"/>
    <property type="evidence" value="ECO:0007669"/>
    <property type="project" value="UniProtKB-KW"/>
</dbReference>
<dbReference type="InterPro" id="IPR013320">
    <property type="entry name" value="ConA-like_dom_sf"/>
</dbReference>
<reference evidence="6" key="1">
    <citation type="submission" date="2021-02" db="EMBL/GenBank/DDBJ databases">
        <authorList>
            <person name="Dougan E. K."/>
            <person name="Rhodes N."/>
            <person name="Thang M."/>
            <person name="Chan C."/>
        </authorList>
    </citation>
    <scope>NUCLEOTIDE SEQUENCE</scope>
</reference>